<reference evidence="2" key="1">
    <citation type="journal article" date="2011" name="Science">
        <title>The plant cell wall-decomposing machinery underlies the functional diversity of forest fungi.</title>
        <authorList>
            <person name="Eastwood D.C."/>
            <person name="Floudas D."/>
            <person name="Binder M."/>
            <person name="Majcherczyk A."/>
            <person name="Schneider P."/>
            <person name="Aerts A."/>
            <person name="Asiegbu F.O."/>
            <person name="Baker S.E."/>
            <person name="Barry K."/>
            <person name="Bendiksby M."/>
            <person name="Blumentritt M."/>
            <person name="Coutinho P.M."/>
            <person name="Cullen D."/>
            <person name="de Vries R.P."/>
            <person name="Gathman A."/>
            <person name="Goodell B."/>
            <person name="Henrissat B."/>
            <person name="Ihrmark K."/>
            <person name="Kauserud H."/>
            <person name="Kohler A."/>
            <person name="LaButti K."/>
            <person name="Lapidus A."/>
            <person name="Lavin J.L."/>
            <person name="Lee Y.-H."/>
            <person name="Lindquist E."/>
            <person name="Lilly W."/>
            <person name="Lucas S."/>
            <person name="Morin E."/>
            <person name="Murat C."/>
            <person name="Oguiza J.A."/>
            <person name="Park J."/>
            <person name="Pisabarro A.G."/>
            <person name="Riley R."/>
            <person name="Rosling A."/>
            <person name="Salamov A."/>
            <person name="Schmidt O."/>
            <person name="Schmutz J."/>
            <person name="Skrede I."/>
            <person name="Stenlid J."/>
            <person name="Wiebenga A."/>
            <person name="Xie X."/>
            <person name="Kuees U."/>
            <person name="Hibbett D.S."/>
            <person name="Hoffmeister D."/>
            <person name="Hoegberg N."/>
            <person name="Martin F."/>
            <person name="Grigoriev I.V."/>
            <person name="Watkinson S.C."/>
        </authorList>
    </citation>
    <scope>NUCLEOTIDE SEQUENCE [LARGE SCALE GENOMIC DNA]</scope>
    <source>
        <strain evidence="2">strain S7.3</strain>
    </source>
</reference>
<keyword evidence="2" id="KW-1185">Reference proteome</keyword>
<organism evidence="2">
    <name type="scientific">Serpula lacrymans var. lacrymans (strain S7.3)</name>
    <name type="common">Dry rot fungus</name>
    <dbReference type="NCBI Taxonomy" id="936435"/>
    <lineage>
        <taxon>Eukaryota</taxon>
        <taxon>Fungi</taxon>
        <taxon>Dikarya</taxon>
        <taxon>Basidiomycota</taxon>
        <taxon>Agaricomycotina</taxon>
        <taxon>Agaricomycetes</taxon>
        <taxon>Agaricomycetidae</taxon>
        <taxon>Boletales</taxon>
        <taxon>Coniophorineae</taxon>
        <taxon>Serpulaceae</taxon>
        <taxon>Serpula</taxon>
    </lineage>
</organism>
<accession>F8Q0Y8</accession>
<sequence>MNVLLKKKELDPPVHHLVQIQQFHGLTNGLVVLDHLVKKGSLRERSSLNLKQHDSQLAPQLSKLETEWMMEDQYHEDGLAARALLRLAEACGGQQIGNRKGWKAATSGVVEEQEKQVGGAKRWQKVGLRWGSRNGCLVRR</sequence>
<gene>
    <name evidence="1" type="ORF">SERLA73DRAFT_153197</name>
</gene>
<evidence type="ECO:0000313" key="1">
    <source>
        <dbReference type="EMBL" id="EGN97966.1"/>
    </source>
</evidence>
<dbReference type="AlphaFoldDB" id="F8Q0Y8"/>
<dbReference type="Proteomes" id="UP000008063">
    <property type="component" value="Unassembled WGS sequence"/>
</dbReference>
<dbReference type="HOGENOM" id="CLU_1836363_0_0_1"/>
<proteinExistence type="predicted"/>
<name>F8Q0Y8_SERL3</name>
<protein>
    <submittedName>
        <fullName evidence="1">Uncharacterized protein</fullName>
    </submittedName>
</protein>
<dbReference type="EMBL" id="GL945481">
    <property type="protein sequence ID" value="EGN97966.1"/>
    <property type="molecule type" value="Genomic_DNA"/>
</dbReference>
<evidence type="ECO:0000313" key="2">
    <source>
        <dbReference type="Proteomes" id="UP000008063"/>
    </source>
</evidence>
<dbReference type="InParanoid" id="F8Q0Y8"/>